<dbReference type="GO" id="GO:0019543">
    <property type="term" value="P:propionate catabolic process"/>
    <property type="evidence" value="ECO:0000318"/>
    <property type="project" value="GO_Central"/>
</dbReference>
<evidence type="ECO:0000256" key="4">
    <source>
        <dbReference type="ARBA" id="ARBA00012306"/>
    </source>
</evidence>
<name>A7S417_NEMVE</name>
<dbReference type="GO" id="GO:0005525">
    <property type="term" value="F:GTP binding"/>
    <property type="evidence" value="ECO:0007669"/>
    <property type="project" value="UniProtKB-KW"/>
</dbReference>
<dbReference type="CDD" id="cd00819">
    <property type="entry name" value="PEPCK_GTP"/>
    <property type="match status" value="1"/>
</dbReference>
<dbReference type="AlphaFoldDB" id="A7S417"/>
<dbReference type="Pfam" id="PF17297">
    <property type="entry name" value="PEPCK_N"/>
    <property type="match status" value="1"/>
</dbReference>
<dbReference type="FunFam" id="3.90.228.20:FF:000005">
    <property type="entry name" value="Phosphoenolpyruvate carboxykinase [GTP], mitochondrial"/>
    <property type="match status" value="1"/>
</dbReference>
<evidence type="ECO:0000256" key="5">
    <source>
        <dbReference type="ARBA" id="ARBA00022723"/>
    </source>
</evidence>
<dbReference type="PANTHER" id="PTHR11561">
    <property type="entry name" value="PHOSPHOENOLPYRUVATE CARBOXYKINASE"/>
    <property type="match status" value="1"/>
</dbReference>
<dbReference type="GO" id="GO:0004613">
    <property type="term" value="F:phosphoenolpyruvate carboxykinase (GTP) activity"/>
    <property type="evidence" value="ECO:0000318"/>
    <property type="project" value="GO_Central"/>
</dbReference>
<comment type="cofactor">
    <cofactor evidence="1">
        <name>Mn(2+)</name>
        <dbReference type="ChEBI" id="CHEBI:29035"/>
    </cofactor>
</comment>
<dbReference type="EMBL" id="DS469575">
    <property type="protein sequence ID" value="EDO41631.1"/>
    <property type="molecule type" value="Genomic_DNA"/>
</dbReference>
<comment type="subunit">
    <text evidence="3">Monomer.</text>
</comment>
<dbReference type="InterPro" id="IPR018091">
    <property type="entry name" value="PEP_carboxykin_GTP_CS"/>
</dbReference>
<evidence type="ECO:0000256" key="8">
    <source>
        <dbReference type="ARBA" id="ARBA00023134"/>
    </source>
</evidence>
<evidence type="ECO:0000256" key="3">
    <source>
        <dbReference type="ARBA" id="ARBA00011245"/>
    </source>
</evidence>
<dbReference type="STRING" id="45351.A7S417"/>
<keyword evidence="6" id="KW-0547">Nucleotide-binding</keyword>
<keyword evidence="7" id="KW-0210">Decarboxylase</keyword>
<dbReference type="SUPFAM" id="SSF53795">
    <property type="entry name" value="PEP carboxykinase-like"/>
    <property type="match status" value="1"/>
</dbReference>
<dbReference type="Gene3D" id="3.90.228.20">
    <property type="match status" value="1"/>
</dbReference>
<dbReference type="OrthoDB" id="5841594at2759"/>
<dbReference type="Gene3D" id="3.40.449.10">
    <property type="entry name" value="Phosphoenolpyruvate Carboxykinase, domain 1"/>
    <property type="match status" value="1"/>
</dbReference>
<feature type="domain" description="Phosphoenolpyruvate carboxykinase GTP-utilising N-terminal" evidence="12">
    <location>
        <begin position="25"/>
        <end position="252"/>
    </location>
</feature>
<dbReference type="InterPro" id="IPR035077">
    <property type="entry name" value="PEP_carboxykinase_GTP_C"/>
</dbReference>
<keyword evidence="14" id="KW-1185">Reference proteome</keyword>
<accession>A7S417</accession>
<dbReference type="InParanoid" id="A7S417"/>
<dbReference type="Pfam" id="PF00821">
    <property type="entry name" value="PEPCK_GTP"/>
    <property type="match status" value="1"/>
</dbReference>
<dbReference type="GO" id="GO:0033993">
    <property type="term" value="P:response to lipid"/>
    <property type="evidence" value="ECO:0000318"/>
    <property type="project" value="GO_Central"/>
</dbReference>
<dbReference type="GO" id="GO:0006094">
    <property type="term" value="P:gluconeogenesis"/>
    <property type="evidence" value="ECO:0000318"/>
    <property type="project" value="GO_Central"/>
</dbReference>
<keyword evidence="10" id="KW-0456">Lyase</keyword>
<dbReference type="EC" id="4.1.1.32" evidence="4"/>
<dbReference type="PIRSF" id="PIRSF001348">
    <property type="entry name" value="PEP_carboxykinase_GTP"/>
    <property type="match status" value="1"/>
</dbReference>
<protein>
    <recommendedName>
        <fullName evidence="4">phosphoenolpyruvate carboxykinase (GTP)</fullName>
        <ecNumber evidence="4">4.1.1.32</ecNumber>
    </recommendedName>
</protein>
<dbReference type="SUPFAM" id="SSF68923">
    <property type="entry name" value="PEP carboxykinase N-terminal domain"/>
    <property type="match status" value="1"/>
</dbReference>
<dbReference type="GO" id="GO:0030145">
    <property type="term" value="F:manganese ion binding"/>
    <property type="evidence" value="ECO:0000318"/>
    <property type="project" value="GO_Central"/>
</dbReference>
<dbReference type="InterPro" id="IPR013035">
    <property type="entry name" value="PEP_carboxykinase_C"/>
</dbReference>
<evidence type="ECO:0000256" key="1">
    <source>
        <dbReference type="ARBA" id="ARBA00001936"/>
    </source>
</evidence>
<keyword evidence="8" id="KW-0342">GTP-binding</keyword>
<evidence type="ECO:0000256" key="10">
    <source>
        <dbReference type="ARBA" id="ARBA00023239"/>
    </source>
</evidence>
<keyword evidence="5" id="KW-0479">Metal-binding</keyword>
<evidence type="ECO:0000256" key="6">
    <source>
        <dbReference type="ARBA" id="ARBA00022741"/>
    </source>
</evidence>
<dbReference type="Proteomes" id="UP000001593">
    <property type="component" value="Unassembled WGS sequence"/>
</dbReference>
<reference evidence="13 14" key="1">
    <citation type="journal article" date="2007" name="Science">
        <title>Sea anemone genome reveals ancestral eumetazoan gene repertoire and genomic organization.</title>
        <authorList>
            <person name="Putnam N.H."/>
            <person name="Srivastava M."/>
            <person name="Hellsten U."/>
            <person name="Dirks B."/>
            <person name="Chapman J."/>
            <person name="Salamov A."/>
            <person name="Terry A."/>
            <person name="Shapiro H."/>
            <person name="Lindquist E."/>
            <person name="Kapitonov V.V."/>
            <person name="Jurka J."/>
            <person name="Genikhovich G."/>
            <person name="Grigoriev I.V."/>
            <person name="Lucas S.M."/>
            <person name="Steele R.E."/>
            <person name="Finnerty J.R."/>
            <person name="Technau U."/>
            <person name="Martindale M.Q."/>
            <person name="Rokhsar D.S."/>
        </authorList>
    </citation>
    <scope>NUCLEOTIDE SEQUENCE [LARGE SCALE GENOMIC DNA]</scope>
    <source>
        <strain evidence="14">CH2 X CH6</strain>
    </source>
</reference>
<evidence type="ECO:0000256" key="9">
    <source>
        <dbReference type="ARBA" id="ARBA00023211"/>
    </source>
</evidence>
<dbReference type="GO" id="GO:0005829">
    <property type="term" value="C:cytosol"/>
    <property type="evidence" value="ECO:0000318"/>
    <property type="project" value="GO_Central"/>
</dbReference>
<evidence type="ECO:0000259" key="12">
    <source>
        <dbReference type="Pfam" id="PF17297"/>
    </source>
</evidence>
<dbReference type="PROSITE" id="PS00505">
    <property type="entry name" value="PEPCK_GTP"/>
    <property type="match status" value="1"/>
</dbReference>
<comment type="similarity">
    <text evidence="2">Belongs to the phosphoenolpyruvate carboxykinase [GTP] family.</text>
</comment>
<evidence type="ECO:0000256" key="7">
    <source>
        <dbReference type="ARBA" id="ARBA00022793"/>
    </source>
</evidence>
<dbReference type="HOGENOM" id="CLU_028872_1_1_1"/>
<gene>
    <name evidence="13" type="ORF">NEMVEDRAFT_v1g166171</name>
</gene>
<organism evidence="13 14">
    <name type="scientific">Nematostella vectensis</name>
    <name type="common">Starlet sea anemone</name>
    <dbReference type="NCBI Taxonomy" id="45351"/>
    <lineage>
        <taxon>Eukaryota</taxon>
        <taxon>Metazoa</taxon>
        <taxon>Cnidaria</taxon>
        <taxon>Anthozoa</taxon>
        <taxon>Hexacorallia</taxon>
        <taxon>Actiniaria</taxon>
        <taxon>Edwardsiidae</taxon>
        <taxon>Nematostella</taxon>
    </lineage>
</organism>
<evidence type="ECO:0000259" key="11">
    <source>
        <dbReference type="Pfam" id="PF00821"/>
    </source>
</evidence>
<evidence type="ECO:0000256" key="2">
    <source>
        <dbReference type="ARBA" id="ARBA00005796"/>
    </source>
</evidence>
<sequence length="627" mass="70328">MKSSKTSLPPCAYGDLSALPKKVREFVEENARLMKPAQIHICDGSEDENQNNIKILMDRGAAVPLEKHSNCYAVFTDPRDVARVESKTFICTKNKHDAVPHFKGEVGQLARWMSLEEAHKKLYEERYPGCMEGRTMYVMPFSMGPVGSPISKIGIELTDSEYVVCCMRIMTRMGSHVLKALGDGDFVRCLHSVGGPLHDGKNNVPWPCDPERTLITHFPETREIKSYGSGYGGNSLLGKKCFALRIASVIARDEGWLAEHMMILGLTNPEGKKIYIAAAFPSACGKTNLAMLTPTIPGWKCECVGDDIAWMWFDKDGTLRAINPECGFFGVAPGTSFLSNPIAMSTFQKDTIFTNVAKTSDGDFWWEGLNPPADGIKIRSWLGDPDWKPEVAGKTRKTAAHPNSRFCAPSDHCPIMDKDWENPAGVPISAILFGGRRPYGVPLVMQSFNWQHGVFLATSLSSETTAAAEFKGKAVMRDPFAMRPFFGYNFGKYLEHWLSMEKDPKKKLPLIFHVNWFRLDNTEHFLWPGFGENSRVLEWVFNRVHNVDNADVSPVGLIPKQGALNLEQMETPVTPEAMKELFSIPKEYWLDEVESLRKYFQQEIGDDLPKAISNELDALEQRIKAIK</sequence>
<dbReference type="OMA" id="DIAWIWV"/>
<dbReference type="GO" id="GO:0071333">
    <property type="term" value="P:cellular response to glucose stimulus"/>
    <property type="evidence" value="ECO:0000318"/>
    <property type="project" value="GO_Central"/>
</dbReference>
<dbReference type="GO" id="GO:0042594">
    <property type="term" value="P:response to starvation"/>
    <property type="evidence" value="ECO:0000318"/>
    <property type="project" value="GO_Central"/>
</dbReference>
<dbReference type="InterPro" id="IPR008209">
    <property type="entry name" value="PEP_carboxykinase_GTP"/>
</dbReference>
<keyword evidence="9" id="KW-0464">Manganese</keyword>
<dbReference type="InterPro" id="IPR035078">
    <property type="entry name" value="PEP_carboxykinase_GTP_N"/>
</dbReference>
<evidence type="ECO:0000313" key="13">
    <source>
        <dbReference type="EMBL" id="EDO41631.1"/>
    </source>
</evidence>
<dbReference type="InterPro" id="IPR008210">
    <property type="entry name" value="PEP_carboxykinase_N"/>
</dbReference>
<dbReference type="PhylomeDB" id="A7S417"/>
<dbReference type="PANTHER" id="PTHR11561:SF0">
    <property type="entry name" value="PHOSPHOENOLPYRUVATE CARBOXYKINASE [GTP]-RELATED"/>
    <property type="match status" value="1"/>
</dbReference>
<evidence type="ECO:0000313" key="14">
    <source>
        <dbReference type="Proteomes" id="UP000001593"/>
    </source>
</evidence>
<dbReference type="KEGG" id="nve:5513390"/>
<dbReference type="eggNOG" id="KOG3749">
    <property type="taxonomic scope" value="Eukaryota"/>
</dbReference>
<dbReference type="FunCoup" id="A7S417">
    <property type="interactions" value="38"/>
</dbReference>
<feature type="domain" description="Phosphoenolpyruvate carboxykinase C-terminal P-loop" evidence="11">
    <location>
        <begin position="256"/>
        <end position="622"/>
    </location>
</feature>
<dbReference type="Gene3D" id="2.170.8.10">
    <property type="entry name" value="Phosphoenolpyruvate Carboxykinase, domain 2"/>
    <property type="match status" value="1"/>
</dbReference>
<dbReference type="NCBIfam" id="NF003253">
    <property type="entry name" value="PRK04210.1"/>
    <property type="match status" value="1"/>
</dbReference>
<dbReference type="GO" id="GO:0006107">
    <property type="term" value="P:oxaloacetate metabolic process"/>
    <property type="evidence" value="ECO:0000318"/>
    <property type="project" value="GO_Central"/>
</dbReference>
<dbReference type="HAMAP" id="MF_00452">
    <property type="entry name" value="PEPCK_GTP"/>
    <property type="match status" value="1"/>
</dbReference>
<proteinExistence type="inferred from homology"/>
<dbReference type="FunFam" id="3.40.449.10:FF:000003">
    <property type="entry name" value="Phosphoenolpyruvate carboxykinase, cytosolic [GTP]"/>
    <property type="match status" value="1"/>
</dbReference>
<dbReference type="GO" id="GO:0046327">
    <property type="term" value="P:glycerol biosynthetic process from pyruvate"/>
    <property type="evidence" value="ECO:0000318"/>
    <property type="project" value="GO_Central"/>
</dbReference>